<dbReference type="EMBL" id="JARKIE010000008">
    <property type="protein sequence ID" value="KAJ7705303.1"/>
    <property type="molecule type" value="Genomic_DNA"/>
</dbReference>
<comment type="caution">
    <text evidence="2">The sequence shown here is derived from an EMBL/GenBank/DDBJ whole genome shotgun (WGS) entry which is preliminary data.</text>
</comment>
<proteinExistence type="predicted"/>
<dbReference type="PANTHER" id="PTHR47332:SF2">
    <property type="entry name" value="SET-6"/>
    <property type="match status" value="1"/>
</dbReference>
<dbReference type="SUPFAM" id="SSF82199">
    <property type="entry name" value="SET domain"/>
    <property type="match status" value="1"/>
</dbReference>
<evidence type="ECO:0000313" key="3">
    <source>
        <dbReference type="Proteomes" id="UP001221757"/>
    </source>
</evidence>
<reference evidence="2" key="1">
    <citation type="submission" date="2023-03" db="EMBL/GenBank/DDBJ databases">
        <title>Massive genome expansion in bonnet fungi (Mycena s.s.) driven by repeated elements and novel gene families across ecological guilds.</title>
        <authorList>
            <consortium name="Lawrence Berkeley National Laboratory"/>
            <person name="Harder C.B."/>
            <person name="Miyauchi S."/>
            <person name="Viragh M."/>
            <person name="Kuo A."/>
            <person name="Thoen E."/>
            <person name="Andreopoulos B."/>
            <person name="Lu D."/>
            <person name="Skrede I."/>
            <person name="Drula E."/>
            <person name="Henrissat B."/>
            <person name="Morin E."/>
            <person name="Kohler A."/>
            <person name="Barry K."/>
            <person name="LaButti K."/>
            <person name="Morin E."/>
            <person name="Salamov A."/>
            <person name="Lipzen A."/>
            <person name="Mereny Z."/>
            <person name="Hegedus B."/>
            <person name="Baldrian P."/>
            <person name="Stursova M."/>
            <person name="Weitz H."/>
            <person name="Taylor A."/>
            <person name="Grigoriev I.V."/>
            <person name="Nagy L.G."/>
            <person name="Martin F."/>
            <person name="Kauserud H."/>
        </authorList>
    </citation>
    <scope>NUCLEOTIDE SEQUENCE</scope>
    <source>
        <strain evidence="2">CBHHK067</strain>
    </source>
</reference>
<dbReference type="Gene3D" id="2.170.270.10">
    <property type="entry name" value="SET domain"/>
    <property type="match status" value="1"/>
</dbReference>
<dbReference type="AlphaFoldDB" id="A0AAD7M846"/>
<sequence>MVWRQANEAFGARDYQTATSLYSHAVALDPANPLYVLNRAMSNLKLANWKDAESDATAALELSTGNAVQMRKAFFRRSRARKAQGDLTGARADLEAFVAHGGKQNLADEETLLDPSATTVAFTPRVAKQAASEVKDTARMGKGAFATRTLHRGDLILAEKPLIRHSDVEQGGYEAILSAVDRLSPGALCKVLSLQRPQAGNIFIGIYRTNALPDGLCHDASRFNHSCLPNARYSWHAKTGQQRIFALTDIAAGEEICVTYLGGRNVYGSTREERRRRFLTNFSFACLCAACSLAPAALEASDARRREAAILYDRMMTHEPRVHGERVLRDAVRAIRLLREEGYAGDADDYATDAGGLCALHSDWDSAKYWAKFSYDCRCAEFGTDHEHARRAKKYCDDPRTFPQAGMYSGQKFPHRV</sequence>
<dbReference type="PROSITE" id="PS50280">
    <property type="entry name" value="SET"/>
    <property type="match status" value="1"/>
</dbReference>
<dbReference type="InterPro" id="IPR046341">
    <property type="entry name" value="SET_dom_sf"/>
</dbReference>
<accession>A0AAD7M846</accession>
<dbReference type="Proteomes" id="UP001221757">
    <property type="component" value="Unassembled WGS sequence"/>
</dbReference>
<feature type="domain" description="SET" evidence="1">
    <location>
        <begin position="122"/>
        <end position="261"/>
    </location>
</feature>
<dbReference type="CDD" id="cd20071">
    <property type="entry name" value="SET_SMYD"/>
    <property type="match status" value="1"/>
</dbReference>
<dbReference type="SUPFAM" id="SSF48452">
    <property type="entry name" value="TPR-like"/>
    <property type="match status" value="1"/>
</dbReference>
<gene>
    <name evidence="2" type="ORF">B0H17DRAFT_920112</name>
</gene>
<evidence type="ECO:0000313" key="2">
    <source>
        <dbReference type="EMBL" id="KAJ7705303.1"/>
    </source>
</evidence>
<protein>
    <recommendedName>
        <fullName evidence="1">SET domain-containing protein</fullName>
    </recommendedName>
</protein>
<organism evidence="2 3">
    <name type="scientific">Mycena rosella</name>
    <name type="common">Pink bonnet</name>
    <name type="synonym">Agaricus rosellus</name>
    <dbReference type="NCBI Taxonomy" id="1033263"/>
    <lineage>
        <taxon>Eukaryota</taxon>
        <taxon>Fungi</taxon>
        <taxon>Dikarya</taxon>
        <taxon>Basidiomycota</taxon>
        <taxon>Agaricomycotina</taxon>
        <taxon>Agaricomycetes</taxon>
        <taxon>Agaricomycetidae</taxon>
        <taxon>Agaricales</taxon>
        <taxon>Marasmiineae</taxon>
        <taxon>Mycenaceae</taxon>
        <taxon>Mycena</taxon>
    </lineage>
</organism>
<dbReference type="Pfam" id="PF00856">
    <property type="entry name" value="SET"/>
    <property type="match status" value="1"/>
</dbReference>
<dbReference type="InterPro" id="IPR001214">
    <property type="entry name" value="SET_dom"/>
</dbReference>
<dbReference type="Gene3D" id="1.25.40.10">
    <property type="entry name" value="Tetratricopeptide repeat domain"/>
    <property type="match status" value="1"/>
</dbReference>
<dbReference type="PANTHER" id="PTHR47332">
    <property type="entry name" value="SET DOMAIN-CONTAINING PROTEIN 5"/>
    <property type="match status" value="1"/>
</dbReference>
<dbReference type="InterPro" id="IPR011990">
    <property type="entry name" value="TPR-like_helical_dom_sf"/>
</dbReference>
<keyword evidence="3" id="KW-1185">Reference proteome</keyword>
<evidence type="ECO:0000259" key="1">
    <source>
        <dbReference type="PROSITE" id="PS50280"/>
    </source>
</evidence>
<dbReference type="InterPro" id="IPR053185">
    <property type="entry name" value="SET_domain_protein"/>
</dbReference>
<dbReference type="SMART" id="SM00317">
    <property type="entry name" value="SET"/>
    <property type="match status" value="1"/>
</dbReference>
<name>A0AAD7M846_MYCRO</name>